<dbReference type="FunFam" id="2.40.10.10:FF:000036">
    <property type="entry name" value="Trypsin beta"/>
    <property type="match status" value="1"/>
</dbReference>
<dbReference type="GO" id="GO:0004252">
    <property type="term" value="F:serine-type endopeptidase activity"/>
    <property type="evidence" value="ECO:0007669"/>
    <property type="project" value="InterPro"/>
</dbReference>
<evidence type="ECO:0000313" key="9">
    <source>
        <dbReference type="Proteomes" id="UP000324832"/>
    </source>
</evidence>
<keyword evidence="9" id="KW-1185">Reference proteome</keyword>
<evidence type="ECO:0000256" key="2">
    <source>
        <dbReference type="ARBA" id="ARBA00022670"/>
    </source>
</evidence>
<accession>A0A5E4PPH8</accession>
<dbReference type="Pfam" id="PF00089">
    <property type="entry name" value="Trypsin"/>
    <property type="match status" value="1"/>
</dbReference>
<dbReference type="CDD" id="cd00190">
    <property type="entry name" value="Tryp_SPc"/>
    <property type="match status" value="1"/>
</dbReference>
<dbReference type="PRINTS" id="PR00722">
    <property type="entry name" value="CHYMOTRYPSIN"/>
</dbReference>
<dbReference type="SUPFAM" id="SSF50494">
    <property type="entry name" value="Trypsin-like serine proteases"/>
    <property type="match status" value="1"/>
</dbReference>
<dbReference type="PROSITE" id="PS00134">
    <property type="entry name" value="TRYPSIN_HIS"/>
    <property type="match status" value="1"/>
</dbReference>
<evidence type="ECO:0000256" key="1">
    <source>
        <dbReference type="ARBA" id="ARBA00004239"/>
    </source>
</evidence>
<evidence type="ECO:0000313" key="8">
    <source>
        <dbReference type="EMBL" id="VVC87906.1"/>
    </source>
</evidence>
<dbReference type="EMBL" id="FZQP02000222">
    <property type="protein sequence ID" value="VVC87906.1"/>
    <property type="molecule type" value="Genomic_DNA"/>
</dbReference>
<dbReference type="InterPro" id="IPR043504">
    <property type="entry name" value="Peptidase_S1_PA_chymotrypsin"/>
</dbReference>
<reference evidence="8 9" key="1">
    <citation type="submission" date="2017-07" db="EMBL/GenBank/DDBJ databases">
        <authorList>
            <person name="Talla V."/>
            <person name="Backstrom N."/>
        </authorList>
    </citation>
    <scope>NUCLEOTIDE SEQUENCE [LARGE SCALE GENOMIC DNA]</scope>
</reference>
<comment type="subcellular location">
    <subcellularLocation>
        <location evidence="1">Secreted</location>
        <location evidence="1">Extracellular space</location>
    </subcellularLocation>
</comment>
<evidence type="ECO:0000256" key="6">
    <source>
        <dbReference type="RuleBase" id="RU363034"/>
    </source>
</evidence>
<dbReference type="InterPro" id="IPR001314">
    <property type="entry name" value="Peptidase_S1A"/>
</dbReference>
<dbReference type="InterPro" id="IPR009003">
    <property type="entry name" value="Peptidase_S1_PA"/>
</dbReference>
<dbReference type="GO" id="GO:0005576">
    <property type="term" value="C:extracellular region"/>
    <property type="evidence" value="ECO:0007669"/>
    <property type="project" value="UniProtKB-SubCell"/>
</dbReference>
<keyword evidence="2 6" id="KW-0645">Protease</keyword>
<organism evidence="8 9">
    <name type="scientific">Leptidea sinapis</name>
    <dbReference type="NCBI Taxonomy" id="189913"/>
    <lineage>
        <taxon>Eukaryota</taxon>
        <taxon>Metazoa</taxon>
        <taxon>Ecdysozoa</taxon>
        <taxon>Arthropoda</taxon>
        <taxon>Hexapoda</taxon>
        <taxon>Insecta</taxon>
        <taxon>Pterygota</taxon>
        <taxon>Neoptera</taxon>
        <taxon>Endopterygota</taxon>
        <taxon>Lepidoptera</taxon>
        <taxon>Glossata</taxon>
        <taxon>Ditrysia</taxon>
        <taxon>Papilionoidea</taxon>
        <taxon>Pieridae</taxon>
        <taxon>Dismorphiinae</taxon>
        <taxon>Leptidea</taxon>
    </lineage>
</organism>
<evidence type="ECO:0000256" key="3">
    <source>
        <dbReference type="ARBA" id="ARBA00022801"/>
    </source>
</evidence>
<dbReference type="InterPro" id="IPR001254">
    <property type="entry name" value="Trypsin_dom"/>
</dbReference>
<dbReference type="Gene3D" id="2.40.10.10">
    <property type="entry name" value="Trypsin-like serine proteases"/>
    <property type="match status" value="1"/>
</dbReference>
<keyword evidence="5" id="KW-1015">Disulfide bond</keyword>
<dbReference type="PANTHER" id="PTHR24252">
    <property type="entry name" value="ACROSIN-RELATED"/>
    <property type="match status" value="1"/>
</dbReference>
<dbReference type="SMART" id="SM00020">
    <property type="entry name" value="Tryp_SPc"/>
    <property type="match status" value="1"/>
</dbReference>
<dbReference type="PROSITE" id="PS50240">
    <property type="entry name" value="TRYPSIN_DOM"/>
    <property type="match status" value="1"/>
</dbReference>
<dbReference type="InterPro" id="IPR018114">
    <property type="entry name" value="TRYPSIN_HIS"/>
</dbReference>
<dbReference type="AlphaFoldDB" id="A0A5E4PPH8"/>
<feature type="domain" description="Peptidase S1" evidence="7">
    <location>
        <begin position="39"/>
        <end position="280"/>
    </location>
</feature>
<dbReference type="InterPro" id="IPR033116">
    <property type="entry name" value="TRYPSIN_SER"/>
</dbReference>
<dbReference type="PROSITE" id="PS00135">
    <property type="entry name" value="TRYPSIN_SER"/>
    <property type="match status" value="1"/>
</dbReference>
<evidence type="ECO:0000259" key="7">
    <source>
        <dbReference type="PROSITE" id="PS50240"/>
    </source>
</evidence>
<keyword evidence="4 6" id="KW-0720">Serine protease</keyword>
<dbReference type="PANTHER" id="PTHR24252:SF7">
    <property type="entry name" value="HYALIN"/>
    <property type="match status" value="1"/>
</dbReference>
<keyword evidence="3 6" id="KW-0378">Hydrolase</keyword>
<dbReference type="GO" id="GO:0006508">
    <property type="term" value="P:proteolysis"/>
    <property type="evidence" value="ECO:0007669"/>
    <property type="project" value="UniProtKB-KW"/>
</dbReference>
<proteinExistence type="predicted"/>
<evidence type="ECO:0000256" key="5">
    <source>
        <dbReference type="ARBA" id="ARBA00023157"/>
    </source>
</evidence>
<name>A0A5E4PPH8_9NEOP</name>
<gene>
    <name evidence="8" type="ORF">LSINAPIS_LOCUS1412</name>
</gene>
<sequence length="283" mass="31704">MVDYGVPQGDWPGVFRVCLVEIDAFDKYFDVISTQFIRVLGGAPTSILQFPIIAQLLLDPWGTEQYSQHCAGVILTSKHILSAAHCFQFNSETGKNYTFPQFWRIRVGSTYRNRGGVLHKVKTIIPHAEFDKYYFTNDIAVVVAAKRFTFGNTIRQGTITKKQTNIVPFSLCTLVGWGVTKVGGQQSDQLQYVTMFTVDQDECRYRYKSIGSRISHSMMCAGRLDVDGIDACFGDSGGPLIYKGVVAGLVSFGYTCGNRNYPGVYTKVSHYIDWIVYVVSKNK</sequence>
<protein>
    <recommendedName>
        <fullName evidence="7">Peptidase S1 domain-containing protein</fullName>
    </recommendedName>
</protein>
<dbReference type="Proteomes" id="UP000324832">
    <property type="component" value="Unassembled WGS sequence"/>
</dbReference>
<evidence type="ECO:0000256" key="4">
    <source>
        <dbReference type="ARBA" id="ARBA00022825"/>
    </source>
</evidence>